<dbReference type="PANTHER" id="PTHR30055:SF234">
    <property type="entry name" value="HTH-TYPE TRANSCRIPTIONAL REGULATOR BETI"/>
    <property type="match status" value="1"/>
</dbReference>
<evidence type="ECO:0000256" key="3">
    <source>
        <dbReference type="ARBA" id="ARBA00023163"/>
    </source>
</evidence>
<dbReference type="RefSeq" id="WP_265995773.1">
    <property type="nucleotide sequence ID" value="NZ_JAPJDN010000004.1"/>
</dbReference>
<keyword evidence="1" id="KW-0805">Transcription regulation</keyword>
<feature type="DNA-binding region" description="H-T-H motif" evidence="4">
    <location>
        <begin position="38"/>
        <end position="57"/>
    </location>
</feature>
<dbReference type="InterPro" id="IPR050109">
    <property type="entry name" value="HTH-type_TetR-like_transc_reg"/>
</dbReference>
<evidence type="ECO:0000256" key="2">
    <source>
        <dbReference type="ARBA" id="ARBA00023125"/>
    </source>
</evidence>
<evidence type="ECO:0000313" key="6">
    <source>
        <dbReference type="EMBL" id="MCX2936469.1"/>
    </source>
</evidence>
<dbReference type="InterPro" id="IPR009057">
    <property type="entry name" value="Homeodomain-like_sf"/>
</dbReference>
<dbReference type="Gene3D" id="1.10.357.10">
    <property type="entry name" value="Tetracycline Repressor, domain 2"/>
    <property type="match status" value="2"/>
</dbReference>
<dbReference type="Proteomes" id="UP001300745">
    <property type="component" value="Unassembled WGS sequence"/>
</dbReference>
<evidence type="ECO:0000256" key="1">
    <source>
        <dbReference type="ARBA" id="ARBA00023015"/>
    </source>
</evidence>
<evidence type="ECO:0000256" key="4">
    <source>
        <dbReference type="PROSITE-ProRule" id="PRU00335"/>
    </source>
</evidence>
<dbReference type="InterPro" id="IPR001647">
    <property type="entry name" value="HTH_TetR"/>
</dbReference>
<reference evidence="6 7" key="1">
    <citation type="submission" date="2022-11" db="EMBL/GenBank/DDBJ databases">
        <title>Mycobacterium sp. nov.</title>
        <authorList>
            <person name="Papic B."/>
            <person name="Spicic S."/>
            <person name="Duvnjak S."/>
        </authorList>
    </citation>
    <scope>NUCLEOTIDE SEQUENCE [LARGE SCALE GENOMIC DNA]</scope>
    <source>
        <strain evidence="6 7">CVI_P4</strain>
    </source>
</reference>
<evidence type="ECO:0000259" key="5">
    <source>
        <dbReference type="PROSITE" id="PS50977"/>
    </source>
</evidence>
<keyword evidence="3" id="KW-0804">Transcription</keyword>
<dbReference type="PROSITE" id="PS50977">
    <property type="entry name" value="HTH_TETR_2"/>
    <property type="match status" value="2"/>
</dbReference>
<protein>
    <submittedName>
        <fullName evidence="6">TetR/AcrR family transcriptional regulator</fullName>
    </submittedName>
</protein>
<dbReference type="SUPFAM" id="SSF46689">
    <property type="entry name" value="Homeodomain-like"/>
    <property type="match status" value="2"/>
</dbReference>
<dbReference type="PANTHER" id="PTHR30055">
    <property type="entry name" value="HTH-TYPE TRANSCRIPTIONAL REGULATOR RUTR"/>
    <property type="match status" value="1"/>
</dbReference>
<keyword evidence="2 4" id="KW-0238">DNA-binding</keyword>
<dbReference type="PRINTS" id="PR00455">
    <property type="entry name" value="HTHTETR"/>
</dbReference>
<evidence type="ECO:0000313" key="7">
    <source>
        <dbReference type="Proteomes" id="UP001300745"/>
    </source>
</evidence>
<sequence length="430" mass="47278">MATDVTRRRRRMTPEDRRAQILAAARSVFLDYGFAGTRVRDIAERAGITENLVYVRFANKNEIYQAAVTDPLDRLVEHLASTITEMSAAGQSRRELFEAFHAELYTSMVEMAPLLAAALFSVPEVGRAYYSDVFLPQFTEAISGVITDVTGFDVDSLELDVLVEGVLGLHLGLSLDSIFATQPVPVDVVARTLTVMFGDGVTARKDQKLRLAPTAVKPSAPVTEPARAPEPGTRLTAAERKAQVALAAREVFVERGLAMARTKEIADRAGITEAFMFRLFDGKEELYTTAIEDPAAELVNRWATELGRIAARGADPVTTLLAINEDGIAILEELAPLFMIAVFSRMKRGKRFYRKVVEPALSRPLRSQPLDAWASADVNTEVVWRAIFGIQLGIVLRHELTGVPLDTSEVARQLTGMIVSGIRRPAVPRK</sequence>
<feature type="DNA-binding region" description="H-T-H motif" evidence="4">
    <location>
        <begin position="261"/>
        <end position="280"/>
    </location>
</feature>
<comment type="caution">
    <text evidence="6">The sequence shown here is derived from an EMBL/GenBank/DDBJ whole genome shotgun (WGS) entry which is preliminary data.</text>
</comment>
<dbReference type="Pfam" id="PF00440">
    <property type="entry name" value="TetR_N"/>
    <property type="match status" value="2"/>
</dbReference>
<gene>
    <name evidence="6" type="ORF">ORI27_07155</name>
</gene>
<name>A0ABT3SAA9_9MYCO</name>
<accession>A0ABT3SAA9</accession>
<dbReference type="EMBL" id="JAPJDO010000004">
    <property type="protein sequence ID" value="MCX2936469.1"/>
    <property type="molecule type" value="Genomic_DNA"/>
</dbReference>
<feature type="domain" description="HTH tetR-type" evidence="5">
    <location>
        <begin position="238"/>
        <end position="298"/>
    </location>
</feature>
<keyword evidence="7" id="KW-1185">Reference proteome</keyword>
<organism evidence="6 7">
    <name type="scientific">Mycobacterium pinniadriaticum</name>
    <dbReference type="NCBI Taxonomy" id="2994102"/>
    <lineage>
        <taxon>Bacteria</taxon>
        <taxon>Bacillati</taxon>
        <taxon>Actinomycetota</taxon>
        <taxon>Actinomycetes</taxon>
        <taxon>Mycobacteriales</taxon>
        <taxon>Mycobacteriaceae</taxon>
        <taxon>Mycobacterium</taxon>
    </lineage>
</organism>
<proteinExistence type="predicted"/>
<feature type="domain" description="HTH tetR-type" evidence="5">
    <location>
        <begin position="15"/>
        <end position="75"/>
    </location>
</feature>